<name>A0ABU8VQA3_9BURK</name>
<comment type="caution">
    <text evidence="4">The sequence shown here is derived from an EMBL/GenBank/DDBJ whole genome shotgun (WGS) entry which is preliminary data.</text>
</comment>
<dbReference type="EC" id="3.1.4.-" evidence="2"/>
<dbReference type="Pfam" id="PF12850">
    <property type="entry name" value="Metallophos_2"/>
    <property type="match status" value="1"/>
</dbReference>
<proteinExistence type="inferred from homology"/>
<evidence type="ECO:0000313" key="4">
    <source>
        <dbReference type="EMBL" id="MEJ8815711.1"/>
    </source>
</evidence>
<sequence>MRRIGLISDTHGLLRPEASAFLHGCDHIIHGGDICEQRILDELAAIATLTVVRGNNDMGAWAKDIPETASFEIDGVRFYAIHNLAELPIDPVASGIRVVVSGHSHRPQAKERDGVLYINPGSAVPRRFKLPISAGELLLDDGTMTPRIVELVTR</sequence>
<dbReference type="Gene3D" id="3.60.21.10">
    <property type="match status" value="1"/>
</dbReference>
<evidence type="ECO:0000259" key="3">
    <source>
        <dbReference type="Pfam" id="PF12850"/>
    </source>
</evidence>
<dbReference type="PANTHER" id="PTHR11124">
    <property type="entry name" value="VACUOLAR SORTING PROTEIN VPS29"/>
    <property type="match status" value="1"/>
</dbReference>
<keyword evidence="5" id="KW-1185">Reference proteome</keyword>
<dbReference type="EMBL" id="JBBKZU010000023">
    <property type="protein sequence ID" value="MEJ8815711.1"/>
    <property type="molecule type" value="Genomic_DNA"/>
</dbReference>
<accession>A0ABU8VQA3</accession>
<protein>
    <recommendedName>
        <fullName evidence="2">Phosphoesterase</fullName>
        <ecNumber evidence="2">3.1.4.-</ecNumber>
    </recommendedName>
</protein>
<organism evidence="4 5">
    <name type="scientific">Variovorax ureilyticus</name>
    <dbReference type="NCBI Taxonomy" id="1836198"/>
    <lineage>
        <taxon>Bacteria</taxon>
        <taxon>Pseudomonadati</taxon>
        <taxon>Pseudomonadota</taxon>
        <taxon>Betaproteobacteria</taxon>
        <taxon>Burkholderiales</taxon>
        <taxon>Comamonadaceae</taxon>
        <taxon>Variovorax</taxon>
    </lineage>
</organism>
<gene>
    <name evidence="4" type="ORF">WKW77_31935</name>
</gene>
<comment type="similarity">
    <text evidence="1 2">Belongs to the metallophosphoesterase superfamily. YfcE family.</text>
</comment>
<dbReference type="SUPFAM" id="SSF56300">
    <property type="entry name" value="Metallo-dependent phosphatases"/>
    <property type="match status" value="1"/>
</dbReference>
<dbReference type="RefSeq" id="WP_340360912.1">
    <property type="nucleotide sequence ID" value="NZ_JBBKZU010000023.1"/>
</dbReference>
<dbReference type="InterPro" id="IPR000979">
    <property type="entry name" value="Phosphodiesterase_MJ0936/Vps29"/>
</dbReference>
<dbReference type="Proteomes" id="UP001365846">
    <property type="component" value="Unassembled WGS sequence"/>
</dbReference>
<keyword evidence="2" id="KW-0479">Metal-binding</keyword>
<evidence type="ECO:0000256" key="2">
    <source>
        <dbReference type="RuleBase" id="RU362039"/>
    </source>
</evidence>
<dbReference type="InterPro" id="IPR029052">
    <property type="entry name" value="Metallo-depent_PP-like"/>
</dbReference>
<evidence type="ECO:0000313" key="5">
    <source>
        <dbReference type="Proteomes" id="UP001365846"/>
    </source>
</evidence>
<reference evidence="4 5" key="1">
    <citation type="submission" date="2024-03" db="EMBL/GenBank/DDBJ databases">
        <title>Novel species of the genus Variovorax.</title>
        <authorList>
            <person name="Liu Q."/>
            <person name="Xin Y.-H."/>
        </authorList>
    </citation>
    <scope>NUCLEOTIDE SEQUENCE [LARGE SCALE GENOMIC DNA]</scope>
    <source>
        <strain evidence="4 5">KACC 18899</strain>
    </source>
</reference>
<comment type="cofactor">
    <cofactor evidence="2">
        <name>a divalent metal cation</name>
        <dbReference type="ChEBI" id="CHEBI:60240"/>
    </cofactor>
</comment>
<dbReference type="NCBIfam" id="TIGR00040">
    <property type="entry name" value="yfcE"/>
    <property type="match status" value="1"/>
</dbReference>
<feature type="domain" description="Calcineurin-like phosphoesterase" evidence="3">
    <location>
        <begin position="3"/>
        <end position="134"/>
    </location>
</feature>
<dbReference type="InterPro" id="IPR024654">
    <property type="entry name" value="Calcineurin-like_PHP_lpxH"/>
</dbReference>
<evidence type="ECO:0000256" key="1">
    <source>
        <dbReference type="ARBA" id="ARBA00008950"/>
    </source>
</evidence>